<dbReference type="PANTHER" id="PTHR42877">
    <property type="entry name" value="L-ORNITHINE N(5)-MONOOXYGENASE-RELATED"/>
    <property type="match status" value="1"/>
</dbReference>
<protein>
    <submittedName>
        <fullName evidence="6">Uncharacterized protein</fullName>
    </submittedName>
</protein>
<evidence type="ECO:0000256" key="5">
    <source>
        <dbReference type="SAM" id="MobiDB-lite"/>
    </source>
</evidence>
<comment type="similarity">
    <text evidence="1">Belongs to the FAD-binding monooxygenase family.</text>
</comment>
<feature type="compositionally biased region" description="Polar residues" evidence="5">
    <location>
        <begin position="669"/>
        <end position="685"/>
    </location>
</feature>
<evidence type="ECO:0000313" key="6">
    <source>
        <dbReference type="EMBL" id="KAK7552341.1"/>
    </source>
</evidence>
<keyword evidence="2" id="KW-0285">Flavoprotein</keyword>
<accession>A0ABR1MPB4</accession>
<keyword evidence="7" id="KW-1185">Reference proteome</keyword>
<comment type="caution">
    <text evidence="6">The sequence shown here is derived from an EMBL/GenBank/DDBJ whole genome shotgun (WGS) entry which is preliminary data.</text>
</comment>
<dbReference type="Proteomes" id="UP001365128">
    <property type="component" value="Unassembled WGS sequence"/>
</dbReference>
<dbReference type="Pfam" id="PF00743">
    <property type="entry name" value="FMO-like"/>
    <property type="match status" value="1"/>
</dbReference>
<dbReference type="InterPro" id="IPR036188">
    <property type="entry name" value="FAD/NAD-bd_sf"/>
</dbReference>
<dbReference type="InterPro" id="IPR020946">
    <property type="entry name" value="Flavin_mOase-like"/>
</dbReference>
<evidence type="ECO:0000256" key="1">
    <source>
        <dbReference type="ARBA" id="ARBA00010139"/>
    </source>
</evidence>
<name>A0ABR1MPB4_9PEZI</name>
<dbReference type="Gene3D" id="3.50.50.60">
    <property type="entry name" value="FAD/NAD(P)-binding domain"/>
    <property type="match status" value="2"/>
</dbReference>
<dbReference type="InterPro" id="IPR051209">
    <property type="entry name" value="FAD-bind_Monooxygenase_sf"/>
</dbReference>
<dbReference type="SUPFAM" id="SSF51905">
    <property type="entry name" value="FAD/NAD(P)-binding domain"/>
    <property type="match status" value="1"/>
</dbReference>
<keyword evidence="4" id="KW-0560">Oxidoreductase</keyword>
<evidence type="ECO:0000313" key="7">
    <source>
        <dbReference type="Proteomes" id="UP001365128"/>
    </source>
</evidence>
<gene>
    <name evidence="6" type="ORF">IWX46DRAFT_618694</name>
</gene>
<organism evidence="6 7">
    <name type="scientific">Phyllosticta citricarpa</name>
    <dbReference type="NCBI Taxonomy" id="55181"/>
    <lineage>
        <taxon>Eukaryota</taxon>
        <taxon>Fungi</taxon>
        <taxon>Dikarya</taxon>
        <taxon>Ascomycota</taxon>
        <taxon>Pezizomycotina</taxon>
        <taxon>Dothideomycetes</taxon>
        <taxon>Dothideomycetes incertae sedis</taxon>
        <taxon>Botryosphaeriales</taxon>
        <taxon>Phyllostictaceae</taxon>
        <taxon>Phyllosticta</taxon>
    </lineage>
</organism>
<reference evidence="6 7" key="1">
    <citation type="submission" date="2024-04" db="EMBL/GenBank/DDBJ databases">
        <title>Phyllosticta paracitricarpa is synonymous to the EU quarantine fungus P. citricarpa based on phylogenomic analyses.</title>
        <authorList>
            <consortium name="Lawrence Berkeley National Laboratory"/>
            <person name="Van Ingen-Buijs V.A."/>
            <person name="Van Westerhoven A.C."/>
            <person name="Haridas S."/>
            <person name="Skiadas P."/>
            <person name="Martin F."/>
            <person name="Groenewald J.Z."/>
            <person name="Crous P.W."/>
            <person name="Seidl M.F."/>
        </authorList>
    </citation>
    <scope>NUCLEOTIDE SEQUENCE [LARGE SCALE GENOMIC DNA]</scope>
    <source>
        <strain evidence="6 7">CBS 122670</strain>
    </source>
</reference>
<keyword evidence="3" id="KW-0274">FAD</keyword>
<feature type="region of interest" description="Disordered" evidence="5">
    <location>
        <begin position="666"/>
        <end position="685"/>
    </location>
</feature>
<sequence length="710" mass="79413">MAPDINAVASDFIKDGRWDYSTPGSTGYSVPDITYDDPAARPLKVICIGAGFSGILNAYKIQKHCQNVDFKIYEKNDDIGGTWLENRYPGCACDIPSHAYTYNFALNPDWPKFFSSSSDIWAYLNKVCEVFDLRKYMTFSTHVTGATWDEDSGQWQLSMRRRVGDSVEEFTDSCHLLLYATGILNAPKHPDIPGLSSFRGPVVHTAEWPRDYGAAQWKDQRIAIIGSGASSIQTLPSMQPHAGHLDVYVRTGVWFVDFSGPFGGRKDYADDEKQDFRRRPDTLVAHAKQIEQDVNTMWPLMYADSEAQSAAQAALKQRMREHIGDERLLEGFTPTFDVGCRRVTPGDAYMAAITKPNVDVHFAAVERITPTGVVDSKGIEREADAIVAATGFDVSYRPRFPVVGREGRELGEYWKQWPESYLGLGVPGMPNFIMFLGPTWPVESGSVAGPLGSVADYTIQVIKKMQRDHIKAWAPKQDVSDAFNHHTQEWYKHTVWKSGCRSWYRDNVTGRINAVWPGSSLHYMQTIASPRWEDFEISYAFSNPWAHLGMGWNREFKTSPIGDLAPYLRLDALDPAWVRAVGIDADKVKAGVRELREREGLAGLVSAQSTFHLHPGPLHQTCNDRIRRNASLIPPNFESRFRVHIFDAPLSAQSLAASSLQSSRPASSYCTTMEPTNTGQISDSQVECGDSRSDRCILPAKAKQVLHPLP</sequence>
<evidence type="ECO:0000256" key="2">
    <source>
        <dbReference type="ARBA" id="ARBA00022630"/>
    </source>
</evidence>
<evidence type="ECO:0000256" key="4">
    <source>
        <dbReference type="ARBA" id="ARBA00023002"/>
    </source>
</evidence>
<evidence type="ECO:0000256" key="3">
    <source>
        <dbReference type="ARBA" id="ARBA00022827"/>
    </source>
</evidence>
<proteinExistence type="inferred from homology"/>
<dbReference type="EMBL" id="JBBPDW010000005">
    <property type="protein sequence ID" value="KAK7552341.1"/>
    <property type="molecule type" value="Genomic_DNA"/>
</dbReference>
<dbReference type="PANTHER" id="PTHR42877:SF1">
    <property type="entry name" value="FAD-BINDING MONOOXYGENASE STCW"/>
    <property type="match status" value="1"/>
</dbReference>